<feature type="compositionally biased region" description="Basic and acidic residues" evidence="1">
    <location>
        <begin position="289"/>
        <end position="298"/>
    </location>
</feature>
<feature type="compositionally biased region" description="Polar residues" evidence="1">
    <location>
        <begin position="151"/>
        <end position="162"/>
    </location>
</feature>
<proteinExistence type="predicted"/>
<name>A0A1X0P893_9TRYP</name>
<evidence type="ECO:0000313" key="3">
    <source>
        <dbReference type="Proteomes" id="UP000192257"/>
    </source>
</evidence>
<evidence type="ECO:0000313" key="2">
    <source>
        <dbReference type="EMBL" id="ORC93167.1"/>
    </source>
</evidence>
<feature type="compositionally biased region" description="Low complexity" evidence="1">
    <location>
        <begin position="93"/>
        <end position="119"/>
    </location>
</feature>
<feature type="compositionally biased region" description="Basic and acidic residues" evidence="1">
    <location>
        <begin position="134"/>
        <end position="150"/>
    </location>
</feature>
<dbReference type="VEuPathDB" id="TriTrypDB:TM35_000024930"/>
<dbReference type="RefSeq" id="XP_028887233.1">
    <property type="nucleotide sequence ID" value="XM_029021811.1"/>
</dbReference>
<feature type="compositionally biased region" description="Polar residues" evidence="1">
    <location>
        <begin position="120"/>
        <end position="133"/>
    </location>
</feature>
<protein>
    <submittedName>
        <fullName evidence="2">Uncharacterized protein</fullName>
    </submittedName>
</protein>
<feature type="compositionally biased region" description="Polar residues" evidence="1">
    <location>
        <begin position="299"/>
        <end position="310"/>
    </location>
</feature>
<comment type="caution">
    <text evidence="2">The sequence shown here is derived from an EMBL/GenBank/DDBJ whole genome shotgun (WGS) entry which is preliminary data.</text>
</comment>
<reference evidence="2 3" key="1">
    <citation type="submission" date="2017-03" db="EMBL/GenBank/DDBJ databases">
        <title>An alternative strategy for trypanosome survival in the mammalian bloodstream revealed through genome and transcriptome analysis of the ubiquitous bovine parasite Trypanosoma (Megatrypanum) theileri.</title>
        <authorList>
            <person name="Kelly S."/>
            <person name="Ivens A."/>
            <person name="Mott A."/>
            <person name="O'Neill E."/>
            <person name="Emms D."/>
            <person name="Macleod O."/>
            <person name="Voorheis P."/>
            <person name="Matthews J."/>
            <person name="Matthews K."/>
            <person name="Carrington M."/>
        </authorList>
    </citation>
    <scope>NUCLEOTIDE SEQUENCE [LARGE SCALE GENOMIC DNA]</scope>
    <source>
        <strain evidence="2">Edinburgh</strain>
    </source>
</reference>
<accession>A0A1X0P893</accession>
<dbReference type="AlphaFoldDB" id="A0A1X0P893"/>
<feature type="compositionally biased region" description="Basic and acidic residues" evidence="1">
    <location>
        <begin position="311"/>
        <end position="320"/>
    </location>
</feature>
<feature type="compositionally biased region" description="Polar residues" evidence="1">
    <location>
        <begin position="219"/>
        <end position="231"/>
    </location>
</feature>
<feature type="compositionally biased region" description="Polar residues" evidence="1">
    <location>
        <begin position="256"/>
        <end position="276"/>
    </location>
</feature>
<dbReference type="OrthoDB" id="246295at2759"/>
<feature type="region of interest" description="Disordered" evidence="1">
    <location>
        <begin position="244"/>
        <end position="352"/>
    </location>
</feature>
<dbReference type="Proteomes" id="UP000192257">
    <property type="component" value="Unassembled WGS sequence"/>
</dbReference>
<dbReference type="EMBL" id="NBCO01000002">
    <property type="protein sequence ID" value="ORC93167.1"/>
    <property type="molecule type" value="Genomic_DNA"/>
</dbReference>
<gene>
    <name evidence="2" type="ORF">TM35_000024930</name>
</gene>
<feature type="region of interest" description="Disordered" evidence="1">
    <location>
        <begin position="92"/>
        <end position="231"/>
    </location>
</feature>
<keyword evidence="3" id="KW-1185">Reference proteome</keyword>
<organism evidence="2 3">
    <name type="scientific">Trypanosoma theileri</name>
    <dbReference type="NCBI Taxonomy" id="67003"/>
    <lineage>
        <taxon>Eukaryota</taxon>
        <taxon>Discoba</taxon>
        <taxon>Euglenozoa</taxon>
        <taxon>Kinetoplastea</taxon>
        <taxon>Metakinetoplastina</taxon>
        <taxon>Trypanosomatida</taxon>
        <taxon>Trypanosomatidae</taxon>
        <taxon>Trypanosoma</taxon>
    </lineage>
</organism>
<evidence type="ECO:0000256" key="1">
    <source>
        <dbReference type="SAM" id="MobiDB-lite"/>
    </source>
</evidence>
<sequence>MSTTFSTGVPNLFTSPMTAFGPRSLFHSAERPNESTLGGATFTQEDRLMLHLLYQQQQAMQFQLQSIALSIQQLNMTMTGLPTPSVAVPVYGSSSSVNDPSPSTNATTTTSAPVQTNTSVHQTRNTVNSTPFETRSDQRNPESTTDHHLENASQVKEVSRSCTPPREDSDASRHSLMNHSMDSAAPWDPAAGSRHSSVIHGSRGENPLLSSLRGKLPTPNRSAVGSVSAGTGYSASANISASLEDSKPSIRPTLHPSLSSSFHTEQESQNMSSSRNVGPHTHRQQRIVLDNRKVEHPQRSQSNLETSTVTKNEKSEHNKDWNTGSSQRDRVGNEEYGETNTSVVGYDSQSDGYGSYETREYLKRVGII</sequence>
<feature type="compositionally biased region" description="Polar residues" evidence="1">
    <location>
        <begin position="338"/>
        <end position="352"/>
    </location>
</feature>
<dbReference type="GeneID" id="39981591"/>